<dbReference type="GO" id="GO:0017000">
    <property type="term" value="P:antibiotic biosynthetic process"/>
    <property type="evidence" value="ECO:0007669"/>
    <property type="project" value="UniProtKB-ARBA"/>
</dbReference>
<accession>A0A0F4IIK2</accession>
<dbReference type="PANTHER" id="PTHR43861">
    <property type="entry name" value="TRANS-ACONITATE 2-METHYLTRANSFERASE-RELATED"/>
    <property type="match status" value="1"/>
</dbReference>
<evidence type="ECO:0000256" key="2">
    <source>
        <dbReference type="ARBA" id="ARBA00022679"/>
    </source>
</evidence>
<dbReference type="CDD" id="cd02440">
    <property type="entry name" value="AdoMet_MTases"/>
    <property type="match status" value="1"/>
</dbReference>
<feature type="domain" description="Methyltransferase" evidence="3">
    <location>
        <begin position="42"/>
        <end position="138"/>
    </location>
</feature>
<dbReference type="Proteomes" id="UP000033551">
    <property type="component" value="Unassembled WGS sequence"/>
</dbReference>
<dbReference type="GO" id="GO:0032259">
    <property type="term" value="P:methylation"/>
    <property type="evidence" value="ECO:0007669"/>
    <property type="project" value="UniProtKB-KW"/>
</dbReference>
<protein>
    <submittedName>
        <fullName evidence="4">ToxA protein</fullName>
    </submittedName>
</protein>
<comment type="caution">
    <text evidence="4">The sequence shown here is derived from an EMBL/GenBank/DDBJ whole genome shotgun (WGS) entry which is preliminary data.</text>
</comment>
<dbReference type="InterPro" id="IPR041698">
    <property type="entry name" value="Methyltransf_25"/>
</dbReference>
<dbReference type="AlphaFoldDB" id="A0A0F4IIK2"/>
<dbReference type="Gene3D" id="3.40.50.150">
    <property type="entry name" value="Vaccinia Virus protein VP39"/>
    <property type="match status" value="1"/>
</dbReference>
<dbReference type="OrthoDB" id="9791837at2"/>
<dbReference type="Pfam" id="PF13649">
    <property type="entry name" value="Methyltransf_25"/>
    <property type="match status" value="1"/>
</dbReference>
<name>A0A0F4IIK2_9ACTN</name>
<dbReference type="GO" id="GO:0008168">
    <property type="term" value="F:methyltransferase activity"/>
    <property type="evidence" value="ECO:0007669"/>
    <property type="project" value="UniProtKB-KW"/>
</dbReference>
<dbReference type="PANTHER" id="PTHR43861:SF1">
    <property type="entry name" value="TRANS-ACONITATE 2-METHYLTRANSFERASE"/>
    <property type="match status" value="1"/>
</dbReference>
<dbReference type="EMBL" id="JZWV01001455">
    <property type="protein sequence ID" value="KJY21499.1"/>
    <property type="molecule type" value="Genomic_DNA"/>
</dbReference>
<keyword evidence="5" id="KW-1185">Reference proteome</keyword>
<dbReference type="SUPFAM" id="SSF53335">
    <property type="entry name" value="S-adenosyl-L-methionine-dependent methyltransferases"/>
    <property type="match status" value="1"/>
</dbReference>
<organism evidence="4 5">
    <name type="scientific">Streptomyces katrae</name>
    <dbReference type="NCBI Taxonomy" id="68223"/>
    <lineage>
        <taxon>Bacteria</taxon>
        <taxon>Bacillati</taxon>
        <taxon>Actinomycetota</taxon>
        <taxon>Actinomycetes</taxon>
        <taxon>Kitasatosporales</taxon>
        <taxon>Streptomycetaceae</taxon>
        <taxon>Streptomyces</taxon>
    </lineage>
</organism>
<keyword evidence="1" id="KW-0489">Methyltransferase</keyword>
<gene>
    <name evidence="4" type="ORF">VR44_38275</name>
</gene>
<dbReference type="RefSeq" id="WP_045952291.1">
    <property type="nucleotide sequence ID" value="NZ_JZWV01001455.1"/>
</dbReference>
<reference evidence="4 5" key="1">
    <citation type="submission" date="2015-02" db="EMBL/GenBank/DDBJ databases">
        <authorList>
            <person name="Ju K.-S."/>
            <person name="Doroghazi J.R."/>
            <person name="Metcalf W."/>
        </authorList>
    </citation>
    <scope>NUCLEOTIDE SEQUENCE [LARGE SCALE GENOMIC DNA]</scope>
    <source>
        <strain evidence="4 5">NRRL ISP-5550</strain>
    </source>
</reference>
<proteinExistence type="predicted"/>
<evidence type="ECO:0000313" key="4">
    <source>
        <dbReference type="EMBL" id="KJY21499.1"/>
    </source>
</evidence>
<sequence length="247" mass="26937">MSGQLYDGIGEAFEGFKTLPVIRYAEVPGFLALVGDVTGKSVLDIACGTGFYSRELKRRGASRVFGFDISGAMVDAARASERDEPLGIEYQVADTATLQVFDEPFDVAVAVQAFNYASEVAEIELMMRNIRRSLVAGGSFFLFVQDPSYDFGGPSLEKYGFLFESTGKDNEIGRGIRLTALLDPPVSFEAVVPSKETYEQTLTAAGFTGIEWVTLEVSQAGVEKFGEEFWADYTGNRPLTMIRCTAA</sequence>
<keyword evidence="2" id="KW-0808">Transferase</keyword>
<evidence type="ECO:0000256" key="1">
    <source>
        <dbReference type="ARBA" id="ARBA00022603"/>
    </source>
</evidence>
<evidence type="ECO:0000259" key="3">
    <source>
        <dbReference type="Pfam" id="PF13649"/>
    </source>
</evidence>
<dbReference type="InterPro" id="IPR029063">
    <property type="entry name" value="SAM-dependent_MTases_sf"/>
</dbReference>
<dbReference type="PATRIC" id="fig|68223.7.peg.5264"/>
<evidence type="ECO:0000313" key="5">
    <source>
        <dbReference type="Proteomes" id="UP000033551"/>
    </source>
</evidence>
<dbReference type="STRING" id="68223.GCA_002028425_00576"/>